<dbReference type="SMART" id="SM00304">
    <property type="entry name" value="HAMP"/>
    <property type="match status" value="1"/>
</dbReference>
<keyword evidence="13" id="KW-1185">Reference proteome</keyword>
<dbReference type="SMART" id="SM00283">
    <property type="entry name" value="MA"/>
    <property type="match status" value="1"/>
</dbReference>
<dbReference type="Proteomes" id="UP001629953">
    <property type="component" value="Unassembled WGS sequence"/>
</dbReference>
<dbReference type="PRINTS" id="PR00260">
    <property type="entry name" value="CHEMTRNSDUCR"/>
</dbReference>
<evidence type="ECO:0000256" key="2">
    <source>
        <dbReference type="ARBA" id="ARBA00022692"/>
    </source>
</evidence>
<organism evidence="12 13">
    <name type="scientific">Celerinatantimonas yamalensis</name>
    <dbReference type="NCBI Taxonomy" id="559956"/>
    <lineage>
        <taxon>Bacteria</taxon>
        <taxon>Pseudomonadati</taxon>
        <taxon>Pseudomonadota</taxon>
        <taxon>Gammaproteobacteria</taxon>
        <taxon>Celerinatantimonadaceae</taxon>
        <taxon>Celerinatantimonas</taxon>
    </lineage>
</organism>
<dbReference type="SUPFAM" id="SSF103190">
    <property type="entry name" value="Sensory domain-like"/>
    <property type="match status" value="1"/>
</dbReference>
<accession>A0ABW9G9T8</accession>
<comment type="caution">
    <text evidence="12">The sequence shown here is derived from an EMBL/GenBank/DDBJ whole genome shotgun (WGS) entry which is preliminary data.</text>
</comment>
<gene>
    <name evidence="12" type="ORF">ABUE30_13165</name>
</gene>
<dbReference type="PANTHER" id="PTHR32089">
    <property type="entry name" value="METHYL-ACCEPTING CHEMOTAXIS PROTEIN MCPB"/>
    <property type="match status" value="1"/>
</dbReference>
<feature type="domain" description="HAMP" evidence="11">
    <location>
        <begin position="338"/>
        <end position="393"/>
    </location>
</feature>
<comment type="similarity">
    <text evidence="6">Belongs to the methyl-accepting chemotaxis (MCP) protein family.</text>
</comment>
<dbReference type="InterPro" id="IPR033462">
    <property type="entry name" value="Cache_3-Cache_2"/>
</dbReference>
<dbReference type="CDD" id="cd11386">
    <property type="entry name" value="MCP_signal"/>
    <property type="match status" value="1"/>
</dbReference>
<feature type="transmembrane region" description="Helical" evidence="9">
    <location>
        <begin position="14"/>
        <end position="35"/>
    </location>
</feature>
<dbReference type="PROSITE" id="PS50885">
    <property type="entry name" value="HAMP"/>
    <property type="match status" value="1"/>
</dbReference>
<dbReference type="InterPro" id="IPR029151">
    <property type="entry name" value="Sensor-like_sf"/>
</dbReference>
<dbReference type="InterPro" id="IPR004090">
    <property type="entry name" value="Chemotax_Me-accpt_rcpt"/>
</dbReference>
<evidence type="ECO:0000313" key="13">
    <source>
        <dbReference type="Proteomes" id="UP001629953"/>
    </source>
</evidence>
<keyword evidence="5 7" id="KW-0807">Transducer</keyword>
<evidence type="ECO:0000259" key="10">
    <source>
        <dbReference type="PROSITE" id="PS50111"/>
    </source>
</evidence>
<sequence>MISWLYRQPITRQILYVATALTVVAFAAISFAVYWQSADILRENQFNAQLEQVRALAKTLSGRYQATLQQADVELKSFVYNQLNGIHRVDGELMMNDKPLRGQEQVAETFKQRYGSDVTVFSYNGQQFTRVLTSLKRQDGQQANGTVLQDQAAVNKLQNDQPFSRVVSLFGRRYLGYYVPLNDAEGSLIGSVFVGLPLQHVIDDVISSLKQVRWGKTGYSIIVDASAEHKGLYLYNQHTNLIGTSILKLKMANGEANPFGQLFTDKSGLITFPWGDQQNQIHQKFLAYAHVPGWNWVLLGGTFVSELTQATQQLLIHTLILALGAGVLIIAGLWLLLGRLLKPLTKLNQQVKAFGQGHISQPIDNIQENSNNEIHQLASNVANMRHSLQSLVAQLKHSSGRLRHISKSVGEQASASRAQLQDVDQQSNQLATAIEEMAASAGSVAEQSEAISGEVNAAQHDSSKSREQVEQMVQSVLQLEQNLQRSSQAIHQVAEQSRSIERVTAMIDGIAEKTNLLALNAAIEAARAGEQGRGFAVVADEVRNLAQSTQLSVKEVVGIISSLQQSTQEAVQIMDGCREMGLSVGQSAEQTGVALKDIDQQVKTIAQMSDSIAATAEQQAQVSHELAAGVTQVRDDCADSLALAKQSVEYAQDLASESGELNQQVEFFH</sequence>
<feature type="coiled-coil region" evidence="8">
    <location>
        <begin position="469"/>
        <end position="496"/>
    </location>
</feature>
<keyword evidence="8" id="KW-0175">Coiled coil</keyword>
<dbReference type="Pfam" id="PF00015">
    <property type="entry name" value="MCPsignal"/>
    <property type="match status" value="1"/>
</dbReference>
<feature type="domain" description="Methyl-accepting transducer" evidence="10">
    <location>
        <begin position="398"/>
        <end position="634"/>
    </location>
</feature>
<evidence type="ECO:0000256" key="7">
    <source>
        <dbReference type="PROSITE-ProRule" id="PRU00284"/>
    </source>
</evidence>
<keyword evidence="4 9" id="KW-0472">Membrane</keyword>
<protein>
    <submittedName>
        <fullName evidence="12">Cache 3/Cache 2 fusion domain-containing protein</fullName>
    </submittedName>
</protein>
<dbReference type="InterPro" id="IPR004089">
    <property type="entry name" value="MCPsignal_dom"/>
</dbReference>
<dbReference type="EMBL" id="JBEQCT010000006">
    <property type="protein sequence ID" value="MFM2485995.1"/>
    <property type="molecule type" value="Genomic_DNA"/>
</dbReference>
<dbReference type="SUPFAM" id="SSF58104">
    <property type="entry name" value="Methyl-accepting chemotaxis protein (MCP) signaling domain"/>
    <property type="match status" value="1"/>
</dbReference>
<dbReference type="Pfam" id="PF00672">
    <property type="entry name" value="HAMP"/>
    <property type="match status" value="1"/>
</dbReference>
<dbReference type="PROSITE" id="PS50111">
    <property type="entry name" value="CHEMOTAXIS_TRANSDUC_2"/>
    <property type="match status" value="1"/>
</dbReference>
<evidence type="ECO:0000256" key="6">
    <source>
        <dbReference type="ARBA" id="ARBA00029447"/>
    </source>
</evidence>
<evidence type="ECO:0000256" key="8">
    <source>
        <dbReference type="SAM" id="Coils"/>
    </source>
</evidence>
<dbReference type="CDD" id="cd12912">
    <property type="entry name" value="PDC2_MCP_like"/>
    <property type="match status" value="1"/>
</dbReference>
<evidence type="ECO:0000256" key="1">
    <source>
        <dbReference type="ARBA" id="ARBA00004141"/>
    </source>
</evidence>
<feature type="transmembrane region" description="Helical" evidence="9">
    <location>
        <begin position="314"/>
        <end position="337"/>
    </location>
</feature>
<keyword evidence="3 9" id="KW-1133">Transmembrane helix</keyword>
<dbReference type="Gene3D" id="1.10.287.950">
    <property type="entry name" value="Methyl-accepting chemotaxis protein"/>
    <property type="match status" value="1"/>
</dbReference>
<evidence type="ECO:0000256" key="3">
    <source>
        <dbReference type="ARBA" id="ARBA00022989"/>
    </source>
</evidence>
<evidence type="ECO:0000313" key="12">
    <source>
        <dbReference type="EMBL" id="MFM2485995.1"/>
    </source>
</evidence>
<keyword evidence="2 9" id="KW-0812">Transmembrane</keyword>
<dbReference type="CDD" id="cd06225">
    <property type="entry name" value="HAMP"/>
    <property type="match status" value="1"/>
</dbReference>
<dbReference type="InterPro" id="IPR003660">
    <property type="entry name" value="HAMP_dom"/>
</dbReference>
<dbReference type="PANTHER" id="PTHR32089:SF119">
    <property type="entry name" value="METHYL-ACCEPTING CHEMOTAXIS PROTEIN CTPL"/>
    <property type="match status" value="1"/>
</dbReference>
<evidence type="ECO:0000256" key="9">
    <source>
        <dbReference type="SAM" id="Phobius"/>
    </source>
</evidence>
<dbReference type="Gene3D" id="3.30.450.20">
    <property type="entry name" value="PAS domain"/>
    <property type="match status" value="1"/>
</dbReference>
<evidence type="ECO:0000259" key="11">
    <source>
        <dbReference type="PROSITE" id="PS50885"/>
    </source>
</evidence>
<dbReference type="RefSeq" id="WP_408624254.1">
    <property type="nucleotide sequence ID" value="NZ_JBEQCT010000006.1"/>
</dbReference>
<proteinExistence type="inferred from homology"/>
<evidence type="ECO:0000256" key="4">
    <source>
        <dbReference type="ARBA" id="ARBA00023136"/>
    </source>
</evidence>
<dbReference type="Pfam" id="PF17201">
    <property type="entry name" value="Cache_3-Cache_2"/>
    <property type="match status" value="1"/>
</dbReference>
<name>A0ABW9G9T8_9GAMM</name>
<comment type="subcellular location">
    <subcellularLocation>
        <location evidence="1">Membrane</location>
        <topology evidence="1">Multi-pass membrane protein</topology>
    </subcellularLocation>
</comment>
<reference evidence="12 13" key="1">
    <citation type="journal article" date="2013" name="Int. J. Syst. Evol. Microbiol.">
        <title>Celerinatantimonas yamalensis sp. nov., a cold-adapted diazotrophic bacterium from a cold permafrost brine.</title>
        <authorList>
            <person name="Shcherbakova V."/>
            <person name="Chuvilskaya N."/>
            <person name="Rivkina E."/>
            <person name="Demidov N."/>
            <person name="Uchaeva V."/>
            <person name="Suetin S."/>
            <person name="Suzina N."/>
            <person name="Gilichinsky D."/>
        </authorList>
    </citation>
    <scope>NUCLEOTIDE SEQUENCE [LARGE SCALE GENOMIC DNA]</scope>
    <source>
        <strain evidence="12 13">C7</strain>
    </source>
</reference>
<evidence type="ECO:0000256" key="5">
    <source>
        <dbReference type="ARBA" id="ARBA00023224"/>
    </source>
</evidence>